<evidence type="ECO:0000313" key="2">
    <source>
        <dbReference type="EMBL" id="MBT0728407.1"/>
    </source>
</evidence>
<gene>
    <name evidence="2" type="ORF">HGT73_13720</name>
</gene>
<keyword evidence="1" id="KW-0732">Signal</keyword>
<reference evidence="2 3" key="1">
    <citation type="submission" date="2020-04" db="EMBL/GenBank/DDBJ databases">
        <title>Genome sequencing of Rosenbergiella species.</title>
        <authorList>
            <person name="Alvarez-Perez S."/>
            <person name="Lievens B."/>
        </authorList>
    </citation>
    <scope>NUCLEOTIDE SEQUENCE [LARGE SCALE GENOMIC DNA]</scope>
    <source>
        <strain evidence="2 3">CdVSA20.1</strain>
    </source>
</reference>
<dbReference type="EMBL" id="JABBFO010000018">
    <property type="protein sequence ID" value="MBT0728407.1"/>
    <property type="molecule type" value="Genomic_DNA"/>
</dbReference>
<dbReference type="PROSITE" id="PS51257">
    <property type="entry name" value="PROKAR_LIPOPROTEIN"/>
    <property type="match status" value="1"/>
</dbReference>
<dbReference type="InterPro" id="IPR010858">
    <property type="entry name" value="DUF1481"/>
</dbReference>
<accession>A0ABS5T7V0</accession>
<feature type="chain" id="PRO_5045206279" evidence="1">
    <location>
        <begin position="23"/>
        <end position="220"/>
    </location>
</feature>
<sequence>MRLLSYRTLLLSLLLCSLCSCASFQKKPKTYSTGYLADRGVVRIWQHTSSSGYTTLQSLFTPFDGSSETETIYHWDQEHLVSITKTSLQGPENSFSARFSRIDGTTSFMQQKFATSRQPLSVNELELAKFEAQRELEMSRDLLSGGVVLHQGHWLSAQQVENCEGTPEQFYFDSRESQRLIDMSRKGPVYVAWIDAPEGQQLLLMTSHDVCQQKLSPQTQ</sequence>
<name>A0ABS5T7V0_9GAMM</name>
<evidence type="ECO:0000256" key="1">
    <source>
        <dbReference type="SAM" id="SignalP"/>
    </source>
</evidence>
<feature type="signal peptide" evidence="1">
    <location>
        <begin position="1"/>
        <end position="22"/>
    </location>
</feature>
<keyword evidence="3" id="KW-1185">Reference proteome</keyword>
<organism evidence="2 3">
    <name type="scientific">Rosenbergiella australiborealis</name>
    <dbReference type="NCBI Taxonomy" id="1544696"/>
    <lineage>
        <taxon>Bacteria</taxon>
        <taxon>Pseudomonadati</taxon>
        <taxon>Pseudomonadota</taxon>
        <taxon>Gammaproteobacteria</taxon>
        <taxon>Enterobacterales</taxon>
        <taxon>Erwiniaceae</taxon>
        <taxon>Rosenbergiella</taxon>
    </lineage>
</organism>
<dbReference type="Pfam" id="PF07356">
    <property type="entry name" value="DUF1481"/>
    <property type="match status" value="1"/>
</dbReference>
<dbReference type="Proteomes" id="UP000786875">
    <property type="component" value="Unassembled WGS sequence"/>
</dbReference>
<protein>
    <submittedName>
        <fullName evidence="2">DUF1481 domain-containing protein</fullName>
    </submittedName>
</protein>
<dbReference type="RefSeq" id="WP_214215830.1">
    <property type="nucleotide sequence ID" value="NZ_JABBFO010000018.1"/>
</dbReference>
<proteinExistence type="predicted"/>
<evidence type="ECO:0000313" key="3">
    <source>
        <dbReference type="Proteomes" id="UP000786875"/>
    </source>
</evidence>
<comment type="caution">
    <text evidence="2">The sequence shown here is derived from an EMBL/GenBank/DDBJ whole genome shotgun (WGS) entry which is preliminary data.</text>
</comment>